<comment type="subcellular location">
    <subcellularLocation>
        <location evidence="10">Cell inner membrane</location>
        <topology evidence="10">Multi-pass membrane protein</topology>
    </subcellularLocation>
</comment>
<dbReference type="PANTHER" id="PTHR30578">
    <property type="entry name" value="ELECTRON TRANSPORT COMPLEX PROTEIN RNFD"/>
    <property type="match status" value="1"/>
</dbReference>
<evidence type="ECO:0000256" key="7">
    <source>
        <dbReference type="ARBA" id="ARBA00022982"/>
    </source>
</evidence>
<feature type="transmembrane region" description="Helical" evidence="10">
    <location>
        <begin position="121"/>
        <end position="137"/>
    </location>
</feature>
<keyword evidence="5 10" id="KW-0812">Transmembrane</keyword>
<comment type="caution">
    <text evidence="11">The sequence shown here is derived from an EMBL/GenBank/DDBJ whole genome shotgun (WGS) entry which is preliminary data.</text>
</comment>
<feature type="transmembrane region" description="Helical" evidence="10">
    <location>
        <begin position="25"/>
        <end position="42"/>
    </location>
</feature>
<feature type="transmembrane region" description="Helical" evidence="10">
    <location>
        <begin position="96"/>
        <end position="114"/>
    </location>
</feature>
<keyword evidence="7 10" id="KW-0249">Electron transport</keyword>
<evidence type="ECO:0000256" key="2">
    <source>
        <dbReference type="ARBA" id="ARBA00022553"/>
    </source>
</evidence>
<comment type="similarity">
    <text evidence="10">Belongs to the NqrB/RnfD family.</text>
</comment>
<evidence type="ECO:0000256" key="5">
    <source>
        <dbReference type="ARBA" id="ARBA00022692"/>
    </source>
</evidence>
<feature type="transmembrane region" description="Helical" evidence="10">
    <location>
        <begin position="218"/>
        <end position="238"/>
    </location>
</feature>
<evidence type="ECO:0000256" key="10">
    <source>
        <dbReference type="HAMAP-Rule" id="MF_00462"/>
    </source>
</evidence>
<feature type="transmembrane region" description="Helical" evidence="10">
    <location>
        <begin position="193"/>
        <end position="211"/>
    </location>
</feature>
<evidence type="ECO:0000256" key="9">
    <source>
        <dbReference type="ARBA" id="ARBA00023136"/>
    </source>
</evidence>
<keyword evidence="4 10" id="KW-0288">FMN</keyword>
<protein>
    <recommendedName>
        <fullName evidence="10">Ion-translocating oxidoreductase complex subunit D</fullName>
        <ecNumber evidence="10">7.-.-.-</ecNumber>
    </recommendedName>
    <alternativeName>
        <fullName evidence="10">Rnf electron transport complex subunit D</fullName>
    </alternativeName>
</protein>
<feature type="transmembrane region" description="Helical" evidence="10">
    <location>
        <begin position="48"/>
        <end position="65"/>
    </location>
</feature>
<dbReference type="PANTHER" id="PTHR30578:SF0">
    <property type="entry name" value="ION-TRANSLOCATING OXIDOREDUCTASE COMPLEX SUBUNIT D"/>
    <property type="match status" value="1"/>
</dbReference>
<feature type="transmembrane region" description="Helical" evidence="10">
    <location>
        <begin position="244"/>
        <end position="263"/>
    </location>
</feature>
<dbReference type="NCBIfam" id="TIGR01946">
    <property type="entry name" value="rnfD"/>
    <property type="match status" value="1"/>
</dbReference>
<keyword evidence="1 10" id="KW-0813">Transport</keyword>
<accession>A0A3E0WFG7</accession>
<proteinExistence type="inferred from homology"/>
<evidence type="ECO:0000313" key="12">
    <source>
        <dbReference type="Proteomes" id="UP000256763"/>
    </source>
</evidence>
<evidence type="ECO:0000313" key="11">
    <source>
        <dbReference type="EMBL" id="RFA31670.1"/>
    </source>
</evidence>
<dbReference type="AlphaFoldDB" id="A0A3E0WFG7"/>
<keyword evidence="2 10" id="KW-0597">Phosphoprotein</keyword>
<name>A0A3E0WFG7_9GAMM</name>
<feature type="transmembrane region" description="Helical" evidence="10">
    <location>
        <begin position="275"/>
        <end position="294"/>
    </location>
</feature>
<keyword evidence="6 10" id="KW-1278">Translocase</keyword>
<feature type="transmembrane region" description="Helical" evidence="10">
    <location>
        <begin position="300"/>
        <end position="318"/>
    </location>
</feature>
<evidence type="ECO:0000256" key="8">
    <source>
        <dbReference type="ARBA" id="ARBA00022989"/>
    </source>
</evidence>
<keyword evidence="10" id="KW-0997">Cell inner membrane</keyword>
<keyword evidence="9 10" id="KW-0472">Membrane</keyword>
<dbReference type="GO" id="GO:0055085">
    <property type="term" value="P:transmembrane transport"/>
    <property type="evidence" value="ECO:0007669"/>
    <property type="project" value="InterPro"/>
</dbReference>
<comment type="function">
    <text evidence="10">Part of a membrane-bound complex that couples electron transfer with translocation of ions across the membrane.</text>
</comment>
<dbReference type="Pfam" id="PF03116">
    <property type="entry name" value="NQR2_RnfD_RnfE"/>
    <property type="match status" value="1"/>
</dbReference>
<comment type="cofactor">
    <cofactor evidence="10">
        <name>FMN</name>
        <dbReference type="ChEBI" id="CHEBI:58210"/>
    </cofactor>
</comment>
<keyword evidence="12" id="KW-1185">Reference proteome</keyword>
<keyword evidence="10" id="KW-1003">Cell membrane</keyword>
<evidence type="ECO:0000256" key="3">
    <source>
        <dbReference type="ARBA" id="ARBA00022630"/>
    </source>
</evidence>
<sequence length="327" mass="34687">MPQLATAAAPHIPPLNSVPQMMRQVLYALLPGIAMLVYSFGWGVVINILLACGVALVCEAAILLLRRRPLGVFLGDYSALVTATLLAIALPPLAPWWLTVLGVAFAIVFGKHLYGGLGFNPFNPAMIGYAMLLVSFPREMTQWLPALENAPGLFESARAIFAGALPTGLSVDAMSGATPLDALRDQEQAMSIAPHWAGVNLAFLAGGLWLLYRRVIGWQIPAGVLGGLAAMAALFWLLDPAAHAGVGFHLLAGGTMLAAFFIATDPVSAATTPRGRLLFGLGIGVLIYVIRAWGGYPDGIAFAVLLMNIAAPLIDHYTRPRIYGHSR</sequence>
<dbReference type="InterPro" id="IPR004338">
    <property type="entry name" value="NqrB/RnfD"/>
</dbReference>
<keyword evidence="3 10" id="KW-0285">Flavoprotein</keyword>
<dbReference type="EMBL" id="NFZW01000043">
    <property type="protein sequence ID" value="RFA31670.1"/>
    <property type="molecule type" value="Genomic_DNA"/>
</dbReference>
<evidence type="ECO:0000256" key="4">
    <source>
        <dbReference type="ARBA" id="ARBA00022643"/>
    </source>
</evidence>
<feature type="modified residue" description="FMN phosphoryl threonine" evidence="10">
    <location>
        <position position="178"/>
    </location>
</feature>
<dbReference type="GO" id="GO:0005886">
    <property type="term" value="C:plasma membrane"/>
    <property type="evidence" value="ECO:0007669"/>
    <property type="project" value="UniProtKB-SubCell"/>
</dbReference>
<dbReference type="OrthoDB" id="9776359at2"/>
<comment type="subunit">
    <text evidence="10">The complex is composed of six subunits: RnfA, RnfB, RnfC, RnfD, RnfE and RnfG.</text>
</comment>
<gene>
    <name evidence="10" type="primary">rnfD</name>
    <name evidence="11" type="ORF">CAL65_21775</name>
</gene>
<dbReference type="Proteomes" id="UP000256763">
    <property type="component" value="Unassembled WGS sequence"/>
</dbReference>
<dbReference type="HAMAP" id="MF_00462">
    <property type="entry name" value="RsxD_RnfD"/>
    <property type="match status" value="1"/>
</dbReference>
<dbReference type="RefSeq" id="WP_116304139.1">
    <property type="nucleotide sequence ID" value="NZ_NFZV01000041.1"/>
</dbReference>
<dbReference type="InterPro" id="IPR011303">
    <property type="entry name" value="RnfD_bac"/>
</dbReference>
<evidence type="ECO:0000256" key="1">
    <source>
        <dbReference type="ARBA" id="ARBA00022448"/>
    </source>
</evidence>
<organism evidence="11 12">
    <name type="scientific">Alkalilimnicola ehrlichii</name>
    <dbReference type="NCBI Taxonomy" id="351052"/>
    <lineage>
        <taxon>Bacteria</taxon>
        <taxon>Pseudomonadati</taxon>
        <taxon>Pseudomonadota</taxon>
        <taxon>Gammaproteobacteria</taxon>
        <taxon>Chromatiales</taxon>
        <taxon>Ectothiorhodospiraceae</taxon>
        <taxon>Alkalilimnicola</taxon>
    </lineage>
</organism>
<dbReference type="EC" id="7.-.-.-" evidence="10"/>
<dbReference type="GO" id="GO:0022900">
    <property type="term" value="P:electron transport chain"/>
    <property type="evidence" value="ECO:0007669"/>
    <property type="project" value="UniProtKB-UniRule"/>
</dbReference>
<evidence type="ECO:0000256" key="6">
    <source>
        <dbReference type="ARBA" id="ARBA00022967"/>
    </source>
</evidence>
<keyword evidence="8 10" id="KW-1133">Transmembrane helix</keyword>
<reference evidence="12" key="1">
    <citation type="submission" date="2017-05" db="EMBL/GenBank/DDBJ databases">
        <authorList>
            <person name="Sharma S."/>
            <person name="Sidhu C."/>
            <person name="Pinnaka A.K."/>
        </authorList>
    </citation>
    <scope>NUCLEOTIDE SEQUENCE [LARGE SCALE GENOMIC DNA]</scope>
    <source>
        <strain evidence="12">AK93</strain>
    </source>
</reference>